<organism evidence="8 9">
    <name type="scientific">Phanerochaete sordida</name>
    <dbReference type="NCBI Taxonomy" id="48140"/>
    <lineage>
        <taxon>Eukaryota</taxon>
        <taxon>Fungi</taxon>
        <taxon>Dikarya</taxon>
        <taxon>Basidiomycota</taxon>
        <taxon>Agaricomycotina</taxon>
        <taxon>Agaricomycetes</taxon>
        <taxon>Polyporales</taxon>
        <taxon>Phanerochaetaceae</taxon>
        <taxon>Phanerochaete</taxon>
    </lineage>
</organism>
<feature type="domain" description="Alcohol dehydrogenase-like C-terminal" evidence="6">
    <location>
        <begin position="230"/>
        <end position="297"/>
    </location>
</feature>
<evidence type="ECO:0000256" key="4">
    <source>
        <dbReference type="ARBA" id="ARBA00023002"/>
    </source>
</evidence>
<protein>
    <submittedName>
        <fullName evidence="8">Glutathione-dependent formaldehyde dehydrogenase</fullName>
    </submittedName>
</protein>
<evidence type="ECO:0000256" key="1">
    <source>
        <dbReference type="ARBA" id="ARBA00001947"/>
    </source>
</evidence>
<dbReference type="InterPro" id="IPR013154">
    <property type="entry name" value="ADH-like_N"/>
</dbReference>
<dbReference type="AlphaFoldDB" id="A0A9P3G3M2"/>
<evidence type="ECO:0000259" key="6">
    <source>
        <dbReference type="Pfam" id="PF00107"/>
    </source>
</evidence>
<evidence type="ECO:0000256" key="5">
    <source>
        <dbReference type="RuleBase" id="RU361277"/>
    </source>
</evidence>
<evidence type="ECO:0000256" key="2">
    <source>
        <dbReference type="ARBA" id="ARBA00022723"/>
    </source>
</evidence>
<dbReference type="InterPro" id="IPR002328">
    <property type="entry name" value="ADH_Zn_CS"/>
</dbReference>
<dbReference type="Gene3D" id="3.40.50.720">
    <property type="entry name" value="NAD(P)-binding Rossmann-like Domain"/>
    <property type="match status" value="1"/>
</dbReference>
<dbReference type="EMBL" id="BPQB01000007">
    <property type="protein sequence ID" value="GJE87601.1"/>
    <property type="molecule type" value="Genomic_DNA"/>
</dbReference>
<name>A0A9P3G3M2_9APHY</name>
<dbReference type="OrthoDB" id="3941538at2759"/>
<dbReference type="InterPro" id="IPR013149">
    <property type="entry name" value="ADH-like_C"/>
</dbReference>
<dbReference type="GO" id="GO:0008270">
    <property type="term" value="F:zinc ion binding"/>
    <property type="evidence" value="ECO:0007669"/>
    <property type="project" value="InterPro"/>
</dbReference>
<gene>
    <name evidence="8" type="ORF">PsYK624_036840</name>
</gene>
<dbReference type="Proteomes" id="UP000703269">
    <property type="component" value="Unassembled WGS sequence"/>
</dbReference>
<reference evidence="8 9" key="1">
    <citation type="submission" date="2021-08" db="EMBL/GenBank/DDBJ databases">
        <title>Draft Genome Sequence of Phanerochaete sordida strain YK-624.</title>
        <authorList>
            <person name="Mori T."/>
            <person name="Dohra H."/>
            <person name="Suzuki T."/>
            <person name="Kawagishi H."/>
            <person name="Hirai H."/>
        </authorList>
    </citation>
    <scope>NUCLEOTIDE SEQUENCE [LARGE SCALE GENOMIC DNA]</scope>
    <source>
        <strain evidence="8 9">YK-624</strain>
    </source>
</reference>
<dbReference type="Pfam" id="PF00107">
    <property type="entry name" value="ADH_zinc_N"/>
    <property type="match status" value="1"/>
</dbReference>
<dbReference type="Gene3D" id="3.90.180.10">
    <property type="entry name" value="Medium-chain alcohol dehydrogenases, catalytic domain"/>
    <property type="match status" value="1"/>
</dbReference>
<evidence type="ECO:0000313" key="9">
    <source>
        <dbReference type="Proteomes" id="UP000703269"/>
    </source>
</evidence>
<dbReference type="SUPFAM" id="SSF50129">
    <property type="entry name" value="GroES-like"/>
    <property type="match status" value="1"/>
</dbReference>
<comment type="caution">
    <text evidence="8">The sequence shown here is derived from an EMBL/GenBank/DDBJ whole genome shotgun (WGS) entry which is preliminary data.</text>
</comment>
<dbReference type="PANTHER" id="PTHR42813:SF1">
    <property type="entry name" value="DEHYDROGENASE, PUTATIVE (AFU_ORTHOLOGUE AFUA_5G03930)-RELATED"/>
    <property type="match status" value="1"/>
</dbReference>
<dbReference type="SUPFAM" id="SSF51735">
    <property type="entry name" value="NAD(P)-binding Rossmann-fold domains"/>
    <property type="match status" value="1"/>
</dbReference>
<keyword evidence="9" id="KW-1185">Reference proteome</keyword>
<accession>A0A9P3G3M2</accession>
<evidence type="ECO:0000256" key="3">
    <source>
        <dbReference type="ARBA" id="ARBA00022833"/>
    </source>
</evidence>
<dbReference type="PROSITE" id="PS00059">
    <property type="entry name" value="ADH_ZINC"/>
    <property type="match status" value="1"/>
</dbReference>
<comment type="cofactor">
    <cofactor evidence="1 5">
        <name>Zn(2+)</name>
        <dbReference type="ChEBI" id="CHEBI:29105"/>
    </cofactor>
</comment>
<dbReference type="InterPro" id="IPR036291">
    <property type="entry name" value="NAD(P)-bd_dom_sf"/>
</dbReference>
<keyword evidence="3 5" id="KW-0862">Zinc</keyword>
<proteinExistence type="inferred from homology"/>
<dbReference type="PANTHER" id="PTHR42813">
    <property type="entry name" value="ZINC-TYPE ALCOHOL DEHYDROGENASE-LIKE"/>
    <property type="match status" value="1"/>
</dbReference>
<dbReference type="InterPro" id="IPR011032">
    <property type="entry name" value="GroES-like_sf"/>
</dbReference>
<keyword evidence="4" id="KW-0560">Oxidoreductase</keyword>
<dbReference type="GO" id="GO:0016491">
    <property type="term" value="F:oxidoreductase activity"/>
    <property type="evidence" value="ECO:0007669"/>
    <property type="project" value="UniProtKB-KW"/>
</dbReference>
<sequence>MQRLQQVVSNAAQNAMGTVPTVVQPEYKGRGDGSTMKALAWFGPQDVRVIDAPVPDITEPDDVIVKVTGTTVCGSDLHLYHGEVATLQKGDILGHEFMGVVEKIGPNVTTVQPGQRVVASFMIACGQCGYCKQKLSSFCDRTNPSTLMNAMYGHRIAGIFGYSHLTGGFAGGQAEYVRVPKGAVNLLPVPDGVPDEKVIYLSDVVGTSFHNVVDTGVQEGDVVAVWGLGPIGQCVVKWAQIFGAKRVIGIDNVPYRLNFAAEKSGIETINFSEHTDVVKRLQELVPGGIDVGLHCATFREPKTMLHKIEKALMLEQDVPEILNEAVMAVKKGGRVGIISDYIGYANHVNIGAIMEKGVRVIGNGQAPIQKYWDTILNEYIIPGKFDPTFMITHRVPIEDTAKLYKVFDARRAGLLKTFVETRFSNPPAEGCPSLTRVDEWAEDTKA</sequence>
<dbReference type="CDD" id="cd08283">
    <property type="entry name" value="FDH_like_1"/>
    <property type="match status" value="1"/>
</dbReference>
<evidence type="ECO:0000259" key="7">
    <source>
        <dbReference type="Pfam" id="PF08240"/>
    </source>
</evidence>
<keyword evidence="2 5" id="KW-0479">Metal-binding</keyword>
<evidence type="ECO:0000313" key="8">
    <source>
        <dbReference type="EMBL" id="GJE87601.1"/>
    </source>
</evidence>
<dbReference type="Pfam" id="PF08240">
    <property type="entry name" value="ADH_N"/>
    <property type="match status" value="1"/>
</dbReference>
<comment type="similarity">
    <text evidence="5">Belongs to the zinc-containing alcohol dehydrogenase family.</text>
</comment>
<feature type="domain" description="Alcohol dehydrogenase-like N-terminal" evidence="7">
    <location>
        <begin position="60"/>
        <end position="190"/>
    </location>
</feature>